<comment type="similarity">
    <text evidence="2">Belongs to the SKN1/KRE6 family.</text>
</comment>
<feature type="compositionally biased region" description="Low complexity" evidence="9">
    <location>
        <begin position="21"/>
        <end position="37"/>
    </location>
</feature>
<evidence type="ECO:0000256" key="2">
    <source>
        <dbReference type="ARBA" id="ARBA00010962"/>
    </source>
</evidence>
<sequence>MRGQSQAAYHRADTQPNSMASSSRPSVQTDSSSSSSSAKYASMPLNPGAYGSGVNKSGRAGAGAAPTVWDEEDEDDYLYTDKGLAKRSTFFSARGILNVLTLILLACGLLALFLGYPLVVVLSKVFDSIDISPKSPERLTQLTQRGLIDPDTPRSAMARTSPVDGSTWHLVFSDEFEQEGRSFYPGDDPYWEAVDLWYWGTGDYEWYSPDAVNTTGGALMISVEERETNNKNFRSGMVQSWNKVCFQGAYYEISARLPGSHTIPGFWPGLWTQGNLGRPGYGATNEGMWPYSYQECDTGALPNQTYVNGTGPPKALDAHGLFSSGYNNELSWLPGMRFSSCNCPGTEHPGPNMQTARSAPELDILEAKINVAGGHGETSQSLQMAPFDVDYYYGNGTGEVRIWDANTELNDYKGGAIQEAISALSQVPDVAYELTPGGRYVTFGVEYEPDWKGDGSEAYSTWYMDGQPTWTVYGAAIGPVPELDIGQRLVPTEPMGIIMNVAISESFQVPDFDSLAFPAHMLVDYVRVYQRDGREDRVGCDPKDHPTYDYIENNKRMYNDRNITEYPRSQRPRNRLQGC</sequence>
<dbReference type="FunCoup" id="A0A317XUZ6">
    <property type="interactions" value="52"/>
</dbReference>
<feature type="domain" description="GH16" evidence="11">
    <location>
        <begin position="142"/>
        <end position="534"/>
    </location>
</feature>
<evidence type="ECO:0000256" key="7">
    <source>
        <dbReference type="ARBA" id="ARBA00023180"/>
    </source>
</evidence>
<evidence type="ECO:0000256" key="9">
    <source>
        <dbReference type="SAM" id="MobiDB-lite"/>
    </source>
</evidence>
<evidence type="ECO:0000256" key="6">
    <source>
        <dbReference type="ARBA" id="ARBA00023136"/>
    </source>
</evidence>
<dbReference type="PROSITE" id="PS51762">
    <property type="entry name" value="GH16_2"/>
    <property type="match status" value="1"/>
</dbReference>
<dbReference type="InterPro" id="IPR005629">
    <property type="entry name" value="Skn1/Kre6/Sbg1"/>
</dbReference>
<dbReference type="FunFam" id="2.60.120.200:FF:000135">
    <property type="entry name" value="Related to KRE6-glucan synthase subunit"/>
    <property type="match status" value="1"/>
</dbReference>
<protein>
    <submittedName>
        <fullName evidence="12">Concanavalin A-like lectin/glucanase</fullName>
    </submittedName>
</protein>
<keyword evidence="13" id="KW-1185">Reference proteome</keyword>
<dbReference type="Pfam" id="PF03935">
    <property type="entry name" value="SKN1_KRE6_Sbg1"/>
    <property type="match status" value="1"/>
</dbReference>
<dbReference type="GO" id="GO:0030246">
    <property type="term" value="F:carbohydrate binding"/>
    <property type="evidence" value="ECO:0007669"/>
    <property type="project" value="UniProtKB-KW"/>
</dbReference>
<dbReference type="OrthoDB" id="412647at2759"/>
<evidence type="ECO:0000313" key="13">
    <source>
        <dbReference type="Proteomes" id="UP000246740"/>
    </source>
</evidence>
<dbReference type="InterPro" id="IPR013320">
    <property type="entry name" value="ConA-like_dom_sf"/>
</dbReference>
<dbReference type="FunFam" id="2.60.120.200:FF:000140">
    <property type="entry name" value="Beta-glucan synthesis-associated protein"/>
    <property type="match status" value="1"/>
</dbReference>
<dbReference type="Proteomes" id="UP000246740">
    <property type="component" value="Unassembled WGS sequence"/>
</dbReference>
<keyword evidence="7" id="KW-0325">Glycoprotein</keyword>
<keyword evidence="5 10" id="KW-1133">Transmembrane helix</keyword>
<dbReference type="GO" id="GO:0015926">
    <property type="term" value="F:glucosidase activity"/>
    <property type="evidence" value="ECO:0007669"/>
    <property type="project" value="TreeGrafter"/>
</dbReference>
<comment type="subcellular location">
    <subcellularLocation>
        <location evidence="1">Membrane</location>
        <topology evidence="1">Single-pass type II membrane protein</topology>
    </subcellularLocation>
</comment>
<dbReference type="PANTHER" id="PTHR31361">
    <property type="entry name" value="BETA-GLUCAN SYNTHESIS-ASSOCIATED PROTEIN KRE6-RELATED"/>
    <property type="match status" value="1"/>
</dbReference>
<proteinExistence type="inferred from homology"/>
<keyword evidence="3 10" id="KW-0812">Transmembrane</keyword>
<keyword evidence="6 10" id="KW-0472">Membrane</keyword>
<evidence type="ECO:0000256" key="8">
    <source>
        <dbReference type="ARBA" id="ARBA00023316"/>
    </source>
</evidence>
<evidence type="ECO:0000256" key="4">
    <source>
        <dbReference type="ARBA" id="ARBA00022968"/>
    </source>
</evidence>
<dbReference type="Gene3D" id="2.60.120.200">
    <property type="match status" value="2"/>
</dbReference>
<evidence type="ECO:0000256" key="10">
    <source>
        <dbReference type="SAM" id="Phobius"/>
    </source>
</evidence>
<evidence type="ECO:0000259" key="11">
    <source>
        <dbReference type="PROSITE" id="PS51762"/>
    </source>
</evidence>
<accession>A0A317XUZ6</accession>
<evidence type="ECO:0000313" key="12">
    <source>
        <dbReference type="EMBL" id="PWZ01718.1"/>
    </source>
</evidence>
<feature type="region of interest" description="Disordered" evidence="9">
    <location>
        <begin position="1"/>
        <end position="40"/>
    </location>
</feature>
<dbReference type="SUPFAM" id="SSF49899">
    <property type="entry name" value="Concanavalin A-like lectins/glucanases"/>
    <property type="match status" value="1"/>
</dbReference>
<gene>
    <name evidence="12" type="ORF">BCV70DRAFT_79093</name>
</gene>
<dbReference type="GO" id="GO:0005886">
    <property type="term" value="C:plasma membrane"/>
    <property type="evidence" value="ECO:0007669"/>
    <property type="project" value="TreeGrafter"/>
</dbReference>
<feature type="transmembrane region" description="Helical" evidence="10">
    <location>
        <begin position="96"/>
        <end position="119"/>
    </location>
</feature>
<dbReference type="PANTHER" id="PTHR31361:SF15">
    <property type="entry name" value="GH16 DOMAIN-CONTAINING PROTEIN"/>
    <property type="match status" value="1"/>
</dbReference>
<evidence type="ECO:0000256" key="1">
    <source>
        <dbReference type="ARBA" id="ARBA00004606"/>
    </source>
</evidence>
<dbReference type="GO" id="GO:0031505">
    <property type="term" value="P:fungal-type cell wall organization"/>
    <property type="evidence" value="ECO:0007669"/>
    <property type="project" value="TreeGrafter"/>
</dbReference>
<dbReference type="GO" id="GO:0005789">
    <property type="term" value="C:endoplasmic reticulum membrane"/>
    <property type="evidence" value="ECO:0007669"/>
    <property type="project" value="TreeGrafter"/>
</dbReference>
<dbReference type="InterPro" id="IPR000757">
    <property type="entry name" value="Beta-glucanase-like"/>
</dbReference>
<dbReference type="AlphaFoldDB" id="A0A317XUZ6"/>
<evidence type="ECO:0000256" key="3">
    <source>
        <dbReference type="ARBA" id="ARBA00022692"/>
    </source>
</evidence>
<reference evidence="12 13" key="1">
    <citation type="journal article" date="2018" name="Mol. Biol. Evol.">
        <title>Broad Genomic Sampling Reveals a Smut Pathogenic Ancestry of the Fungal Clade Ustilaginomycotina.</title>
        <authorList>
            <person name="Kijpornyongpan T."/>
            <person name="Mondo S.J."/>
            <person name="Barry K."/>
            <person name="Sandor L."/>
            <person name="Lee J."/>
            <person name="Lipzen A."/>
            <person name="Pangilinan J."/>
            <person name="LaButti K."/>
            <person name="Hainaut M."/>
            <person name="Henrissat B."/>
            <person name="Grigoriev I.V."/>
            <person name="Spatafora J.W."/>
            <person name="Aime M.C."/>
        </authorList>
    </citation>
    <scope>NUCLEOTIDE SEQUENCE [LARGE SCALE GENOMIC DNA]</scope>
    <source>
        <strain evidence="12 13">MCA 3645</strain>
    </source>
</reference>
<name>A0A317XUZ6_9BASI</name>
<dbReference type="STRING" id="1882483.A0A317XUZ6"/>
<evidence type="ECO:0000256" key="5">
    <source>
        <dbReference type="ARBA" id="ARBA00022989"/>
    </source>
</evidence>
<keyword evidence="12" id="KW-0430">Lectin</keyword>
<organism evidence="12 13">
    <name type="scientific">Testicularia cyperi</name>
    <dbReference type="NCBI Taxonomy" id="1882483"/>
    <lineage>
        <taxon>Eukaryota</taxon>
        <taxon>Fungi</taxon>
        <taxon>Dikarya</taxon>
        <taxon>Basidiomycota</taxon>
        <taxon>Ustilaginomycotina</taxon>
        <taxon>Ustilaginomycetes</taxon>
        <taxon>Ustilaginales</taxon>
        <taxon>Anthracoideaceae</taxon>
        <taxon>Testicularia</taxon>
    </lineage>
</organism>
<keyword evidence="8" id="KW-0961">Cell wall biogenesis/degradation</keyword>
<dbReference type="EMBL" id="KZ819190">
    <property type="protein sequence ID" value="PWZ01718.1"/>
    <property type="molecule type" value="Genomic_DNA"/>
</dbReference>
<keyword evidence="4" id="KW-0735">Signal-anchor</keyword>
<dbReference type="GO" id="GO:0006078">
    <property type="term" value="P:(1-&gt;6)-beta-D-glucan biosynthetic process"/>
    <property type="evidence" value="ECO:0007669"/>
    <property type="project" value="TreeGrafter"/>
</dbReference>
<dbReference type="InParanoid" id="A0A317XUZ6"/>